<evidence type="ECO:0000313" key="1">
    <source>
        <dbReference type="EMBL" id="PIT88014.1"/>
    </source>
</evidence>
<dbReference type="InterPro" id="IPR024796">
    <property type="entry name" value="T4_endonuc_V"/>
</dbReference>
<organism evidence="1 2">
    <name type="scientific">Candidatus Magasanikbacteria bacterium CG10_big_fil_rev_8_21_14_0_10_36_32</name>
    <dbReference type="NCBI Taxonomy" id="1974646"/>
    <lineage>
        <taxon>Bacteria</taxon>
        <taxon>Candidatus Magasanikiibacteriota</taxon>
    </lineage>
</organism>
<evidence type="ECO:0000313" key="2">
    <source>
        <dbReference type="Proteomes" id="UP000231426"/>
    </source>
</evidence>
<dbReference type="Gene3D" id="1.10.440.10">
    <property type="entry name" value="T4 endonuclease V"/>
    <property type="match status" value="1"/>
</dbReference>
<proteinExistence type="predicted"/>
<dbReference type="Proteomes" id="UP000231426">
    <property type="component" value="Unassembled WGS sequence"/>
</dbReference>
<dbReference type="AlphaFoldDB" id="A0A2M6W5E2"/>
<reference evidence="2" key="1">
    <citation type="submission" date="2017-09" db="EMBL/GenBank/DDBJ databases">
        <title>Depth-based differentiation of microbial function through sediment-hosted aquifers and enrichment of novel symbionts in the deep terrestrial subsurface.</title>
        <authorList>
            <person name="Probst A.J."/>
            <person name="Ladd B."/>
            <person name="Jarett J.K."/>
            <person name="Geller-Mcgrath D.E."/>
            <person name="Sieber C.M.K."/>
            <person name="Emerson J.B."/>
            <person name="Anantharaman K."/>
            <person name="Thomas B.C."/>
            <person name="Malmstrom R."/>
            <person name="Stieglmeier M."/>
            <person name="Klingl A."/>
            <person name="Woyke T."/>
            <person name="Ryan C.M."/>
            <person name="Banfield J.F."/>
        </authorList>
    </citation>
    <scope>NUCLEOTIDE SEQUENCE [LARGE SCALE GENOMIC DNA]</scope>
</reference>
<dbReference type="SUPFAM" id="SSF47077">
    <property type="entry name" value="T4 endonuclease V"/>
    <property type="match status" value="1"/>
</dbReference>
<accession>A0A2M6W5E2</accession>
<dbReference type="Pfam" id="PF03013">
    <property type="entry name" value="Pyr_excise"/>
    <property type="match status" value="1"/>
</dbReference>
<dbReference type="InterPro" id="IPR004260">
    <property type="entry name" value="Pyr-dimer_DNA_glycosylase"/>
</dbReference>
<gene>
    <name evidence="1" type="ORF">COU29_04380</name>
</gene>
<dbReference type="EMBL" id="PFBV01000006">
    <property type="protein sequence ID" value="PIT88014.1"/>
    <property type="molecule type" value="Genomic_DNA"/>
</dbReference>
<comment type="caution">
    <text evidence="1">The sequence shown here is derived from an EMBL/GenBank/DDBJ whole genome shotgun (WGS) entry which is preliminary data.</text>
</comment>
<name>A0A2M6W5E2_9BACT</name>
<protein>
    <submittedName>
        <fullName evidence="1">Pyrimidine dimer DNA glycosylase</fullName>
    </submittedName>
</protein>
<sequence>MRIWDISPKCLCRKHLLGEHRELHAIWIILSQNKKGYSRHPETLRWQGKTKALFARHEALVAELIRRDYKHLSPLDKKFARGKKVQDVFLHSMRQQRKILKAKLCQCPLD</sequence>